<dbReference type="InterPro" id="IPR000421">
    <property type="entry name" value="FA58C"/>
</dbReference>
<dbReference type="InterPro" id="IPR008979">
    <property type="entry name" value="Galactose-bd-like_sf"/>
</dbReference>
<dbReference type="InterPro" id="IPR029018">
    <property type="entry name" value="Hex-like_dom2"/>
</dbReference>
<keyword evidence="3" id="KW-0812">Transmembrane</keyword>
<comment type="caution">
    <text evidence="5">The sequence shown here is derived from an EMBL/GenBank/DDBJ whole genome shotgun (WGS) entry which is preliminary data.</text>
</comment>
<keyword evidence="3" id="KW-0472">Membrane</keyword>
<dbReference type="Pfam" id="PF12972">
    <property type="entry name" value="NAGLU_C"/>
    <property type="match status" value="1"/>
</dbReference>
<keyword evidence="3" id="KW-1133">Transmembrane helix</keyword>
<evidence type="ECO:0000259" key="4">
    <source>
        <dbReference type="PROSITE" id="PS50022"/>
    </source>
</evidence>
<keyword evidence="1" id="KW-0378">Hydrolase</keyword>
<dbReference type="InterPro" id="IPR024732">
    <property type="entry name" value="NAGLU_C"/>
</dbReference>
<dbReference type="InterPro" id="IPR024733">
    <property type="entry name" value="NAGLU_tim-barrel"/>
</dbReference>
<dbReference type="PROSITE" id="PS50022">
    <property type="entry name" value="FA58C_3"/>
    <property type="match status" value="2"/>
</dbReference>
<feature type="region of interest" description="Disordered" evidence="2">
    <location>
        <begin position="1230"/>
        <end position="1250"/>
    </location>
</feature>
<dbReference type="Pfam" id="PF12971">
    <property type="entry name" value="NAGLU_N"/>
    <property type="match status" value="1"/>
</dbReference>
<dbReference type="Gene3D" id="1.20.120.670">
    <property type="entry name" value="N-acetyl-b-d-glucoasminidase"/>
    <property type="match status" value="1"/>
</dbReference>
<evidence type="ECO:0000256" key="3">
    <source>
        <dbReference type="SAM" id="Phobius"/>
    </source>
</evidence>
<name>A0ABN2II17_9ACTN</name>
<dbReference type="Pfam" id="PF05089">
    <property type="entry name" value="NAGLU"/>
    <property type="match status" value="1"/>
</dbReference>
<feature type="domain" description="F5/8 type C" evidence="4">
    <location>
        <begin position="1205"/>
        <end position="1356"/>
    </location>
</feature>
<gene>
    <name evidence="5" type="ORF">GCM10009765_63440</name>
</gene>
<dbReference type="Pfam" id="PF00754">
    <property type="entry name" value="F5_F8_type_C"/>
    <property type="match status" value="2"/>
</dbReference>
<dbReference type="SUPFAM" id="SSF49785">
    <property type="entry name" value="Galactose-binding domain-like"/>
    <property type="match status" value="2"/>
</dbReference>
<accession>A0ABN2II17</accession>
<dbReference type="Gene3D" id="3.20.20.80">
    <property type="entry name" value="Glycosidases"/>
    <property type="match status" value="1"/>
</dbReference>
<dbReference type="Gene3D" id="2.60.120.200">
    <property type="match status" value="1"/>
</dbReference>
<reference evidence="5 6" key="1">
    <citation type="journal article" date="2019" name="Int. J. Syst. Evol. Microbiol.">
        <title>The Global Catalogue of Microorganisms (GCM) 10K type strain sequencing project: providing services to taxonomists for standard genome sequencing and annotation.</title>
        <authorList>
            <consortium name="The Broad Institute Genomics Platform"/>
            <consortium name="The Broad Institute Genome Sequencing Center for Infectious Disease"/>
            <person name="Wu L."/>
            <person name="Ma J."/>
        </authorList>
    </citation>
    <scope>NUCLEOTIDE SEQUENCE [LARGE SCALE GENOMIC DNA]</scope>
    <source>
        <strain evidence="5 6">JCM 14718</strain>
    </source>
</reference>
<feature type="region of interest" description="Disordered" evidence="2">
    <location>
        <begin position="1092"/>
        <end position="1115"/>
    </location>
</feature>
<evidence type="ECO:0000256" key="2">
    <source>
        <dbReference type="SAM" id="MobiDB-lite"/>
    </source>
</evidence>
<evidence type="ECO:0000256" key="1">
    <source>
        <dbReference type="ARBA" id="ARBA00022801"/>
    </source>
</evidence>
<dbReference type="Gene3D" id="2.60.120.260">
    <property type="entry name" value="Galactose-binding domain-like"/>
    <property type="match status" value="2"/>
</dbReference>
<evidence type="ECO:0000313" key="6">
    <source>
        <dbReference type="Proteomes" id="UP001500618"/>
    </source>
</evidence>
<evidence type="ECO:0000313" key="5">
    <source>
        <dbReference type="EMBL" id="GAA1705464.1"/>
    </source>
</evidence>
<dbReference type="PANTHER" id="PTHR12872">
    <property type="entry name" value="ALPHA-N-ACETYLGLUCOSAMINIDASE"/>
    <property type="match status" value="1"/>
</dbReference>
<proteinExistence type="predicted"/>
<sequence>MNDSQRKSLAVGVEDDKYQLDRDSVLTVWCRPATVIRNQLSKDTFIKIPAALERGTMRGELRVWAAVAVAALAASVLPAAAAAAVTTAKAAPFDSTPAEQALVRLIGQSDADQVSLQAVSKTNGQDFFNISASGTQVVISGTTPAVQLTGVGWYLKYVAHADIGLDDSQLTLPAQLPLPAQPIHHSASVANRFALNDTNEGYSNPYLSWPQWQHRIDVLALHGINEVLVYEGQEAVYQQTFQQFGYSADDLRGWIPEPGHQPWWLLQNECCVGGPMSQQLIDQRAGLAKNIANQLQALGMTPVLPGYYGTVPPNFAAKNAGARVLPQGDWAGFARPDWLDPNNAVYAQVAAAFYAAQTALFGASTMYKMDILHEGGDPDGIDIGGASKSIQQALETAHPGAIWAILGWLANPLPALLNAVDKSKLLVLDSDSDDSAPEPNRDSDWKGTPYAFGTIWNFGGHTNTAAMVKVWNQRFYSWLGRSGTVMSGIAAMPEAIDNNPAAFEFFTEMAWQDGPVDVDTWFANYATARYGAVDAHAQAAWKAIENTAYSITVDPRDATSYFEQAPGFGPLNSLGYDPAAFAAALPQLLQVAPALRNSTAYQDDLVDVARQVMANGSRTLLPQIQSAYNAKDIAGFERLSGQWMTNMRLLDQLLGSDSNYLFGSWLAGATAEAGSPAEAANLRYDIRSMVSIWATGAAGVNDYARREDNGLVGDYYASRWRLFFAGLDHVLTSGGAVPSNDWTAMAQAFANDDGGNPRYLTQPEGDSYALATQVAADNPTRGVTVTANPVSAQPGGTFPATAVFANQSGQATQTVHLSLAAPAGYTVSATTSTTTSGVAANGTFSATWNVTVPATAAAGSVPTLTAQSSWVVAGITGTASGTTRALVTGGVSGTYKTFSSNGAGFAQSGSDFAIAGGGADVWGATNEYGSVFLPDTLATGHAAQTLVTSQDNTSPWARAGLMTQTDIPGAGSGGYATIAVTPAHGCVFSWDTNGDGQLDANTEVDGFAPAVYVRLGRDGDQFTGSCGSDGKNWTTVGSATLSGTSPSEDVGLFMSAANADTGRLGVAQFSGLTIGSYAPPAAADDPVVSVGKPVATESSEGGNPPTAANDGNRGNDPYWGCVIPPTGGAWWQVDLGILTDVSTVNVRNYVDGSRYYTYQLLGSADGTHFFALGGKSGASPATDGGETFAVQAEARYVRVVGLSDSANTSFHLSEVSVRGHQPLVSVGRPVTALSSEPGNPATAANDGSRGNDPYWGSVIPASGGTWWRVDLGQLTNVSSVNVRNYVDGTRFYTYQVQSSTDGTTFSTFASKTNANPATDAGDAYSAPVQARYIRIIGLSDSANNSFHLTEVSVYGRPA</sequence>
<dbReference type="InterPro" id="IPR018905">
    <property type="entry name" value="A-galactase_NEW3"/>
</dbReference>
<dbReference type="Pfam" id="PF10633">
    <property type="entry name" value="NPCBM_assoc"/>
    <property type="match status" value="1"/>
</dbReference>
<dbReference type="EMBL" id="BAAANY010000030">
    <property type="protein sequence ID" value="GAA1705464.1"/>
    <property type="molecule type" value="Genomic_DNA"/>
</dbReference>
<feature type="transmembrane region" description="Helical" evidence="3">
    <location>
        <begin position="63"/>
        <end position="85"/>
    </location>
</feature>
<feature type="domain" description="F5/8 type C" evidence="4">
    <location>
        <begin position="1076"/>
        <end position="1199"/>
    </location>
</feature>
<dbReference type="InterPro" id="IPR007781">
    <property type="entry name" value="NAGLU"/>
</dbReference>
<dbReference type="Proteomes" id="UP001500618">
    <property type="component" value="Unassembled WGS sequence"/>
</dbReference>
<protein>
    <recommendedName>
        <fullName evidence="4">F5/8 type C domain-containing protein</fullName>
    </recommendedName>
</protein>
<dbReference type="PANTHER" id="PTHR12872:SF1">
    <property type="entry name" value="ALPHA-N-ACETYLGLUCOSAMINIDASE"/>
    <property type="match status" value="1"/>
</dbReference>
<organism evidence="5 6">
    <name type="scientific">Fodinicola feengrottensis</name>
    <dbReference type="NCBI Taxonomy" id="435914"/>
    <lineage>
        <taxon>Bacteria</taxon>
        <taxon>Bacillati</taxon>
        <taxon>Actinomycetota</taxon>
        <taxon>Actinomycetes</taxon>
        <taxon>Mycobacteriales</taxon>
        <taxon>Fodinicola</taxon>
    </lineage>
</organism>
<dbReference type="InterPro" id="IPR024240">
    <property type="entry name" value="NAGLU_N"/>
</dbReference>
<keyword evidence="6" id="KW-1185">Reference proteome</keyword>
<dbReference type="Gene3D" id="3.30.379.10">
    <property type="entry name" value="Chitobiase/beta-hexosaminidase domain 2-like"/>
    <property type="match status" value="1"/>
</dbReference>